<dbReference type="GeneID" id="83206796"/>
<proteinExistence type="predicted"/>
<reference evidence="2" key="1">
    <citation type="submission" date="2022-11" db="EMBL/GenBank/DDBJ databases">
        <authorList>
            <person name="Petersen C."/>
        </authorList>
    </citation>
    <scope>NUCLEOTIDE SEQUENCE</scope>
    <source>
        <strain evidence="2">IBT 19713</strain>
    </source>
</reference>
<dbReference type="EMBL" id="JAPQKS010000008">
    <property type="protein sequence ID" value="KAJ5217189.1"/>
    <property type="molecule type" value="Genomic_DNA"/>
</dbReference>
<feature type="compositionally biased region" description="Basic and acidic residues" evidence="1">
    <location>
        <begin position="50"/>
        <end position="59"/>
    </location>
</feature>
<protein>
    <submittedName>
        <fullName evidence="2">Uncharacterized protein</fullName>
    </submittedName>
</protein>
<feature type="region of interest" description="Disordered" evidence="1">
    <location>
        <begin position="1"/>
        <end position="59"/>
    </location>
</feature>
<name>A0A9W9TCA7_9EURO</name>
<reference evidence="2" key="2">
    <citation type="journal article" date="2023" name="IMA Fungus">
        <title>Comparative genomic study of the Penicillium genus elucidates a diverse pangenome and 15 lateral gene transfer events.</title>
        <authorList>
            <person name="Petersen C."/>
            <person name="Sorensen T."/>
            <person name="Nielsen M.R."/>
            <person name="Sondergaard T.E."/>
            <person name="Sorensen J.L."/>
            <person name="Fitzpatrick D.A."/>
            <person name="Frisvad J.C."/>
            <person name="Nielsen K.L."/>
        </authorList>
    </citation>
    <scope>NUCLEOTIDE SEQUENCE</scope>
    <source>
        <strain evidence="2">IBT 19713</strain>
    </source>
</reference>
<comment type="caution">
    <text evidence="2">The sequence shown here is derived from an EMBL/GenBank/DDBJ whole genome shotgun (WGS) entry which is preliminary data.</text>
</comment>
<organism evidence="2 3">
    <name type="scientific">Penicillium chermesinum</name>
    <dbReference type="NCBI Taxonomy" id="63820"/>
    <lineage>
        <taxon>Eukaryota</taxon>
        <taxon>Fungi</taxon>
        <taxon>Dikarya</taxon>
        <taxon>Ascomycota</taxon>
        <taxon>Pezizomycotina</taxon>
        <taxon>Eurotiomycetes</taxon>
        <taxon>Eurotiomycetidae</taxon>
        <taxon>Eurotiales</taxon>
        <taxon>Aspergillaceae</taxon>
        <taxon>Penicillium</taxon>
    </lineage>
</organism>
<gene>
    <name evidence="2" type="ORF">N7468_010197</name>
</gene>
<sequence length="59" mass="6335">MAENKKQERQKASKPGQARQDCKNQTPSFAPGEGLSTGVVTMSRCYSSSSKDKGGGDKR</sequence>
<keyword evidence="3" id="KW-1185">Reference proteome</keyword>
<dbReference type="Proteomes" id="UP001150941">
    <property type="component" value="Unassembled WGS sequence"/>
</dbReference>
<feature type="compositionally biased region" description="Basic and acidic residues" evidence="1">
    <location>
        <begin position="1"/>
        <end position="11"/>
    </location>
</feature>
<evidence type="ECO:0000313" key="3">
    <source>
        <dbReference type="Proteomes" id="UP001150941"/>
    </source>
</evidence>
<evidence type="ECO:0000313" key="2">
    <source>
        <dbReference type="EMBL" id="KAJ5217189.1"/>
    </source>
</evidence>
<dbReference type="RefSeq" id="XP_058326060.1">
    <property type="nucleotide sequence ID" value="XM_058479492.1"/>
</dbReference>
<evidence type="ECO:0000256" key="1">
    <source>
        <dbReference type="SAM" id="MobiDB-lite"/>
    </source>
</evidence>
<dbReference type="AlphaFoldDB" id="A0A9W9TCA7"/>
<accession>A0A9W9TCA7</accession>